<dbReference type="EMBL" id="MF828625">
    <property type="protein sequence ID" value="AVP27580.1"/>
    <property type="molecule type" value="Genomic_DNA"/>
</dbReference>
<protein>
    <submittedName>
        <fullName evidence="1">Uncharacterized protein</fullName>
    </submittedName>
</protein>
<sequence length="114" mass="13243">MQHAAASIHRHTLARQGASNTLSHQLKSTLLLMRPFDQSAQPDAEGWRFTILSQLYLTPSHLPFSLRILHSFPFFQRNPFLLDLTTELADGRPYLVNCLPYLRLYEDSFFDFSF</sequence>
<reference evidence="1" key="1">
    <citation type="journal article" date="2018" name="Int. J. Mol. Sci.">
        <title>Recombination Events Involving the atp9 Gene Are Associated with Male Sterility of CMS PET2 in Sunflower.</title>
        <authorList>
            <person name="Reddemann A."/>
            <person name="Horn R."/>
        </authorList>
    </citation>
    <scope>NUCLEOTIDE SEQUENCE</scope>
    <source>
        <strain evidence="1">HA89</strain>
    </source>
</reference>
<dbReference type="AlphaFoldDB" id="A0A2P1MAA3"/>
<organism evidence="1">
    <name type="scientific">Helianthus annuus</name>
    <name type="common">Common sunflower</name>
    <dbReference type="NCBI Taxonomy" id="4232"/>
    <lineage>
        <taxon>Eukaryota</taxon>
        <taxon>Viridiplantae</taxon>
        <taxon>Streptophyta</taxon>
        <taxon>Embryophyta</taxon>
        <taxon>Tracheophyta</taxon>
        <taxon>Spermatophyta</taxon>
        <taxon>Magnoliopsida</taxon>
        <taxon>eudicotyledons</taxon>
        <taxon>Gunneridae</taxon>
        <taxon>Pentapetalae</taxon>
        <taxon>asterids</taxon>
        <taxon>campanulids</taxon>
        <taxon>Asterales</taxon>
        <taxon>Asteraceae</taxon>
        <taxon>Asteroideae</taxon>
        <taxon>Heliantheae alliance</taxon>
        <taxon>Heliantheae</taxon>
        <taxon>Helianthus</taxon>
    </lineage>
</organism>
<gene>
    <name evidence="1" type="primary">orf345</name>
</gene>
<accession>A0A2P1MAA3</accession>
<proteinExistence type="predicted"/>
<evidence type="ECO:0000313" key="1">
    <source>
        <dbReference type="EMBL" id="AVP27580.1"/>
    </source>
</evidence>
<name>A0A2P1MAA3_HELAN</name>
<geneLocation type="mitochondrion" evidence="1"/>
<keyword evidence="1" id="KW-0496">Mitochondrion</keyword>